<dbReference type="InterPro" id="IPR010809">
    <property type="entry name" value="FliD_C"/>
</dbReference>
<protein>
    <recommendedName>
        <fullName evidence="6">Flagellar hook-associated protein 2</fullName>
        <shortName evidence="6">HAP2</shortName>
    </recommendedName>
    <alternativeName>
        <fullName evidence="6">Flagellar cap protein</fullName>
    </alternativeName>
</protein>
<keyword evidence="9" id="KW-0969">Cilium</keyword>
<dbReference type="PANTHER" id="PTHR30288:SF0">
    <property type="entry name" value="FLAGELLAR HOOK-ASSOCIATED PROTEIN 2"/>
    <property type="match status" value="1"/>
</dbReference>
<gene>
    <name evidence="9" type="ordered locus">TREPR_1929</name>
</gene>
<proteinExistence type="inferred from homology"/>
<dbReference type="EMBL" id="CP001843">
    <property type="protein sequence ID" value="AEF86134.1"/>
    <property type="molecule type" value="Genomic_DNA"/>
</dbReference>
<dbReference type="AlphaFoldDB" id="F5YKK5"/>
<dbReference type="NCBIfam" id="NF005188">
    <property type="entry name" value="PRK06664.1"/>
    <property type="match status" value="1"/>
</dbReference>
<evidence type="ECO:0000313" key="9">
    <source>
        <dbReference type="EMBL" id="AEF86134.1"/>
    </source>
</evidence>
<keyword evidence="9" id="KW-0282">Flagellum</keyword>
<dbReference type="STRING" id="545694.TREPR_1929"/>
<comment type="subunit">
    <text evidence="3 6">Homopentamer.</text>
</comment>
<evidence type="ECO:0000256" key="3">
    <source>
        <dbReference type="ARBA" id="ARBA00011255"/>
    </source>
</evidence>
<keyword evidence="4" id="KW-0175">Coiled coil</keyword>
<dbReference type="Pfam" id="PF07195">
    <property type="entry name" value="FliD_C"/>
    <property type="match status" value="1"/>
</dbReference>
<dbReference type="PANTHER" id="PTHR30288">
    <property type="entry name" value="FLAGELLAR CAP/ASSEMBLY PROTEIN FLID"/>
    <property type="match status" value="1"/>
</dbReference>
<dbReference type="GO" id="GO:0071973">
    <property type="term" value="P:bacterial-type flagellum-dependent cell motility"/>
    <property type="evidence" value="ECO:0007669"/>
    <property type="project" value="TreeGrafter"/>
</dbReference>
<evidence type="ECO:0000259" key="8">
    <source>
        <dbReference type="Pfam" id="PF07195"/>
    </source>
</evidence>
<dbReference type="GO" id="GO:0007155">
    <property type="term" value="P:cell adhesion"/>
    <property type="evidence" value="ECO:0007669"/>
    <property type="project" value="InterPro"/>
</dbReference>
<keyword evidence="9" id="KW-0966">Cell projection</keyword>
<dbReference type="GO" id="GO:0009424">
    <property type="term" value="C:bacterial-type flagellum hook"/>
    <property type="evidence" value="ECO:0007669"/>
    <property type="project" value="UniProtKB-UniRule"/>
</dbReference>
<dbReference type="Pfam" id="PF02465">
    <property type="entry name" value="FliD_N"/>
    <property type="match status" value="1"/>
</dbReference>
<feature type="domain" description="Flagellar hook-associated protein 2 C-terminal" evidence="8">
    <location>
        <begin position="402"/>
        <end position="658"/>
    </location>
</feature>
<dbReference type="RefSeq" id="WP_015708224.1">
    <property type="nucleotide sequence ID" value="NC_015578.1"/>
</dbReference>
<dbReference type="InterPro" id="IPR040026">
    <property type="entry name" value="FliD"/>
</dbReference>
<dbReference type="OrthoDB" id="349896at2"/>
<reference evidence="9 10" key="2">
    <citation type="journal article" date="2011" name="ISME J.">
        <title>RNA-seq reveals cooperative metabolic interactions between two termite-gut spirochete species in co-culture.</title>
        <authorList>
            <person name="Rosenthal A.Z."/>
            <person name="Matson E.G."/>
            <person name="Eldar A."/>
            <person name="Leadbetter J.R."/>
        </authorList>
    </citation>
    <scope>NUCLEOTIDE SEQUENCE [LARGE SCALE GENOMIC DNA]</scope>
    <source>
        <strain evidence="10">ATCC BAA-887 / DSM 12427 / ZAS-2</strain>
    </source>
</reference>
<evidence type="ECO:0000256" key="2">
    <source>
        <dbReference type="ARBA" id="ARBA00009764"/>
    </source>
</evidence>
<comment type="similarity">
    <text evidence="2 6">Belongs to the FliD family.</text>
</comment>
<keyword evidence="10" id="KW-1185">Reference proteome</keyword>
<evidence type="ECO:0000259" key="7">
    <source>
        <dbReference type="Pfam" id="PF02465"/>
    </source>
</evidence>
<reference evidence="10" key="1">
    <citation type="submission" date="2009-12" db="EMBL/GenBank/DDBJ databases">
        <title>Complete sequence of Treponema primitia strain ZAS-2.</title>
        <authorList>
            <person name="Tetu S.G."/>
            <person name="Matson E."/>
            <person name="Ren Q."/>
            <person name="Seshadri R."/>
            <person name="Elbourne L."/>
            <person name="Hassan K.A."/>
            <person name="Durkin A."/>
            <person name="Radune D."/>
            <person name="Mohamoud Y."/>
            <person name="Shay R."/>
            <person name="Jin S."/>
            <person name="Zhang X."/>
            <person name="Lucey K."/>
            <person name="Ballor N.R."/>
            <person name="Ottesen E."/>
            <person name="Rosenthal R."/>
            <person name="Allen A."/>
            <person name="Leadbetter J.R."/>
            <person name="Paulsen I.T."/>
        </authorList>
    </citation>
    <scope>NUCLEOTIDE SEQUENCE [LARGE SCALE GENOMIC DNA]</scope>
    <source>
        <strain evidence="10">ATCC BAA-887 / DSM 12427 / ZAS-2</strain>
    </source>
</reference>
<sequence>MSDIYVPGVKSRFNTDKLIEDLMQVERVPRDRVEKHVDTLQTQKTYWQEMGRRMSSLRESARQLFSFQNPFNERIVVSQDDSVITATATREAAEQKHNFTVKQVASADRFISAPLPENYKINGGTYDFSIGEDRISFNFRGGTLREFSEALNRRGKDKIQSSLIAVETGTRSLLIESLVTGEKNRLGFSGDSEALALNIGMGERTNDSTVDFVLRDATVQSRRAAEASLIKVAENTLSVAAGGRAIITPPTTIPSSPNLIISFETLTTLRREGAVVIPQPPPGPEIPTSGSASYGGITVENDLSEVNMPPWIPPEAPARMDDLGVLTFTYTDGTSTILPPITDSTDFKPYQFQLQDIAGDKTIVSLELVNNNTHRDVSIKNIRIYDPNALGGFTPRSPVSAAADALITMDGIEIRRPTNNIDDLIPGVTITPRAVSDRPLTLGVQPDREGIKDSIISMVGNYNRLLADINVLTRNDERIIQELSYLTPEEQEEYRKKLGVFSGDSTLSQFKNTLQRAASSPYPTSDSPILLSQIGIGTDVRRSGASGYDASRLRGYLEIDEKALDAALETRIPQIRQLFGFDSDGDLLVDSGLAHTIDTLARPYVETGGIISLKTGTIDSRVDQDQRRMETLDRQLASKESALKMQYGQMEGAYNRMERMSTSLDQFSQRANNNNN</sequence>
<evidence type="ECO:0000256" key="1">
    <source>
        <dbReference type="ARBA" id="ARBA00004365"/>
    </source>
</evidence>
<comment type="function">
    <text evidence="6">Required for morphogenesis and for the elongation of the flagellar filament by facilitating polymerization of the flagellin monomers at the tip of growing filament. Forms a capping structure, which prevents flagellin subunits (transported through the central channel of the flagellum) from leaking out without polymerization at the distal end.</text>
</comment>
<dbReference type="KEGG" id="tpi:TREPR_1929"/>
<dbReference type="InterPro" id="IPR003481">
    <property type="entry name" value="FliD_N"/>
</dbReference>
<evidence type="ECO:0000256" key="5">
    <source>
        <dbReference type="ARBA" id="ARBA00023143"/>
    </source>
</evidence>
<evidence type="ECO:0000256" key="6">
    <source>
        <dbReference type="RuleBase" id="RU362066"/>
    </source>
</evidence>
<evidence type="ECO:0000256" key="4">
    <source>
        <dbReference type="ARBA" id="ARBA00023054"/>
    </source>
</evidence>
<feature type="domain" description="Flagellar hook-associated protein 2 N-terminal" evidence="7">
    <location>
        <begin position="11"/>
        <end position="108"/>
    </location>
</feature>
<organism evidence="9 10">
    <name type="scientific">Treponema primitia (strain ATCC BAA-887 / DSM 12427 / ZAS-2)</name>
    <dbReference type="NCBI Taxonomy" id="545694"/>
    <lineage>
        <taxon>Bacteria</taxon>
        <taxon>Pseudomonadati</taxon>
        <taxon>Spirochaetota</taxon>
        <taxon>Spirochaetia</taxon>
        <taxon>Spirochaetales</taxon>
        <taxon>Treponemataceae</taxon>
        <taxon>Treponema</taxon>
    </lineage>
</organism>
<keyword evidence="5 6" id="KW-0975">Bacterial flagellum</keyword>
<accession>F5YKK5</accession>
<comment type="subcellular location">
    <subcellularLocation>
        <location evidence="1">Bacterial flagellum</location>
    </subcellularLocation>
    <subcellularLocation>
        <location evidence="6">Periplasm</location>
    </subcellularLocation>
    <subcellularLocation>
        <location evidence="6">Periplasmic flagellum</location>
    </subcellularLocation>
</comment>
<dbReference type="GO" id="GO:0055040">
    <property type="term" value="C:periplasmic flagellum"/>
    <property type="evidence" value="ECO:0007669"/>
    <property type="project" value="UniProtKB-SubCell"/>
</dbReference>
<keyword evidence="6" id="KW-0574">Periplasm</keyword>
<dbReference type="HOGENOM" id="CLU_028399_0_0_12"/>
<dbReference type="GO" id="GO:0009421">
    <property type="term" value="C:bacterial-type flagellum filament cap"/>
    <property type="evidence" value="ECO:0007669"/>
    <property type="project" value="InterPro"/>
</dbReference>
<dbReference type="Proteomes" id="UP000009223">
    <property type="component" value="Chromosome"/>
</dbReference>
<dbReference type="eggNOG" id="COG1345">
    <property type="taxonomic scope" value="Bacteria"/>
</dbReference>
<evidence type="ECO:0000313" key="10">
    <source>
        <dbReference type="Proteomes" id="UP000009223"/>
    </source>
</evidence>
<name>F5YKK5_TREPZ</name>